<keyword evidence="1" id="KW-0695">RNA-directed DNA polymerase</keyword>
<feature type="non-terminal residue" evidence="1">
    <location>
        <position position="81"/>
    </location>
</feature>
<keyword evidence="1" id="KW-0548">Nucleotidyltransferase</keyword>
<dbReference type="EMBL" id="BKCJ011025262">
    <property type="protein sequence ID" value="GFC69601.1"/>
    <property type="molecule type" value="Genomic_DNA"/>
</dbReference>
<proteinExistence type="predicted"/>
<dbReference type="GO" id="GO:0003964">
    <property type="term" value="F:RNA-directed DNA polymerase activity"/>
    <property type="evidence" value="ECO:0007669"/>
    <property type="project" value="UniProtKB-KW"/>
</dbReference>
<evidence type="ECO:0000313" key="1">
    <source>
        <dbReference type="EMBL" id="GFC69601.1"/>
    </source>
</evidence>
<organism evidence="1">
    <name type="scientific">Tanacetum cinerariifolium</name>
    <name type="common">Dalmatian daisy</name>
    <name type="synonym">Chrysanthemum cinerariifolium</name>
    <dbReference type="NCBI Taxonomy" id="118510"/>
    <lineage>
        <taxon>Eukaryota</taxon>
        <taxon>Viridiplantae</taxon>
        <taxon>Streptophyta</taxon>
        <taxon>Embryophyta</taxon>
        <taxon>Tracheophyta</taxon>
        <taxon>Spermatophyta</taxon>
        <taxon>Magnoliopsida</taxon>
        <taxon>eudicotyledons</taxon>
        <taxon>Gunneridae</taxon>
        <taxon>Pentapetalae</taxon>
        <taxon>asterids</taxon>
        <taxon>campanulids</taxon>
        <taxon>Asterales</taxon>
        <taxon>Asteraceae</taxon>
        <taxon>Asteroideae</taxon>
        <taxon>Anthemideae</taxon>
        <taxon>Anthemidinae</taxon>
        <taxon>Tanacetum</taxon>
    </lineage>
</organism>
<keyword evidence="1" id="KW-0808">Transferase</keyword>
<dbReference type="AlphaFoldDB" id="A0A699QPB1"/>
<name>A0A699QPB1_TANCI</name>
<reference evidence="1" key="1">
    <citation type="journal article" date="2019" name="Sci. Rep.">
        <title>Draft genome of Tanacetum cinerariifolium, the natural source of mosquito coil.</title>
        <authorList>
            <person name="Yamashiro T."/>
            <person name="Shiraishi A."/>
            <person name="Satake H."/>
            <person name="Nakayama K."/>
        </authorList>
    </citation>
    <scope>NUCLEOTIDE SEQUENCE</scope>
</reference>
<protein>
    <submittedName>
        <fullName evidence="1">Putative reverse transcriptase domain-containing protein</fullName>
    </submittedName>
</protein>
<gene>
    <name evidence="1" type="ORF">Tci_841571</name>
</gene>
<accession>A0A699QPB1</accession>
<sequence>MIKVTRRDLYDHPLGGDAEVKEGQLIGLELVHETTKKISQIKDTLKAARDHQKSYADKRMLPLEFSIRDYVLLKVSPWKGV</sequence>
<comment type="caution">
    <text evidence="1">The sequence shown here is derived from an EMBL/GenBank/DDBJ whole genome shotgun (WGS) entry which is preliminary data.</text>
</comment>